<dbReference type="Gene3D" id="1.10.340.30">
    <property type="entry name" value="Hypothetical protein, domain 2"/>
    <property type="match status" value="1"/>
</dbReference>
<accession>A0A964RPZ5</accession>
<protein>
    <submittedName>
        <fullName evidence="1">Uncharacterized protein</fullName>
    </submittedName>
</protein>
<evidence type="ECO:0000313" key="1">
    <source>
        <dbReference type="EMBL" id="MVX65585.1"/>
    </source>
</evidence>
<dbReference type="InterPro" id="IPR011257">
    <property type="entry name" value="DNA_glycosylase"/>
</dbReference>
<dbReference type="Proteomes" id="UP000656077">
    <property type="component" value="Unassembled WGS sequence"/>
</dbReference>
<reference evidence="1" key="1">
    <citation type="submission" date="2019-12" db="EMBL/GenBank/DDBJ databases">
        <title>Microbes associate with the intestines of laboratory mice.</title>
        <authorList>
            <person name="Navarre W."/>
            <person name="Wong E."/>
        </authorList>
    </citation>
    <scope>NUCLEOTIDE SEQUENCE</scope>
    <source>
        <strain evidence="1">NM79_F5</strain>
    </source>
</reference>
<dbReference type="SUPFAM" id="SSF48150">
    <property type="entry name" value="DNA-glycosylase"/>
    <property type="match status" value="1"/>
</dbReference>
<comment type="caution">
    <text evidence="1">The sequence shown here is derived from an EMBL/GenBank/DDBJ whole genome shotgun (WGS) entry which is preliminary data.</text>
</comment>
<evidence type="ECO:0000313" key="2">
    <source>
        <dbReference type="Proteomes" id="UP000656077"/>
    </source>
</evidence>
<dbReference type="AlphaFoldDB" id="A0A964RPZ5"/>
<dbReference type="GO" id="GO:0006281">
    <property type="term" value="P:DNA repair"/>
    <property type="evidence" value="ECO:0007669"/>
    <property type="project" value="InterPro"/>
</dbReference>
<gene>
    <name evidence="1" type="ORF">GKZ28_18040</name>
</gene>
<dbReference type="GO" id="GO:0003824">
    <property type="term" value="F:catalytic activity"/>
    <property type="evidence" value="ECO:0007669"/>
    <property type="project" value="InterPro"/>
</dbReference>
<dbReference type="Gene3D" id="1.10.1670.40">
    <property type="match status" value="1"/>
</dbReference>
<dbReference type="RefSeq" id="WP_160360295.1">
    <property type="nucleotide sequence ID" value="NZ_WSRQ01000034.1"/>
</dbReference>
<organism evidence="1 2">
    <name type="scientific">Clostridium chromiireducens</name>
    <dbReference type="NCBI Taxonomy" id="225345"/>
    <lineage>
        <taxon>Bacteria</taxon>
        <taxon>Bacillati</taxon>
        <taxon>Bacillota</taxon>
        <taxon>Clostridia</taxon>
        <taxon>Eubacteriales</taxon>
        <taxon>Clostridiaceae</taxon>
        <taxon>Clostridium</taxon>
    </lineage>
</organism>
<proteinExistence type="predicted"/>
<sequence>MKTVKTKYFDYGDKEVEYLKKVDKVLGDAIERIGRVERIIIPDLFTALIYAIIGQLISVKAVDTVWNRMQERFNEITSRNISKLSADDYRILLDLLDILFSLHTSNNRFCFFIHTK</sequence>
<name>A0A964RPZ5_9CLOT</name>
<dbReference type="EMBL" id="WSRQ01000034">
    <property type="protein sequence ID" value="MVX65585.1"/>
    <property type="molecule type" value="Genomic_DNA"/>
</dbReference>